<reference evidence="9 10" key="1">
    <citation type="submission" date="2019-03" db="EMBL/GenBank/DDBJ databases">
        <authorList>
            <person name="Zhang S."/>
        </authorList>
    </citation>
    <scope>NUCLEOTIDE SEQUENCE [LARGE SCALE GENOMIC DNA]</scope>
    <source>
        <strain evidence="9 10">S4J41</strain>
    </source>
</reference>
<gene>
    <name evidence="9" type="ORF">E1B25_15820</name>
</gene>
<feature type="transmembrane region" description="Helical" evidence="7">
    <location>
        <begin position="12"/>
        <end position="32"/>
    </location>
</feature>
<dbReference type="AlphaFoldDB" id="A0A4R5EML2"/>
<feature type="transmembrane region" description="Helical" evidence="7">
    <location>
        <begin position="44"/>
        <end position="64"/>
    </location>
</feature>
<dbReference type="InterPro" id="IPR055348">
    <property type="entry name" value="DctQ"/>
</dbReference>
<feature type="transmembrane region" description="Helical" evidence="7">
    <location>
        <begin position="150"/>
        <end position="173"/>
    </location>
</feature>
<keyword evidence="10" id="KW-1185">Reference proteome</keyword>
<dbReference type="Pfam" id="PF04290">
    <property type="entry name" value="DctQ"/>
    <property type="match status" value="1"/>
</dbReference>
<dbReference type="GO" id="GO:0005886">
    <property type="term" value="C:plasma membrane"/>
    <property type="evidence" value="ECO:0007669"/>
    <property type="project" value="UniProtKB-SubCell"/>
</dbReference>
<accession>A0A4R5EML2</accession>
<evidence type="ECO:0000256" key="2">
    <source>
        <dbReference type="ARBA" id="ARBA00022448"/>
    </source>
</evidence>
<feature type="transmembrane region" description="Helical" evidence="7">
    <location>
        <begin position="109"/>
        <end position="130"/>
    </location>
</feature>
<evidence type="ECO:0000313" key="9">
    <source>
        <dbReference type="EMBL" id="TDE35951.1"/>
    </source>
</evidence>
<proteinExistence type="inferred from homology"/>
<comment type="similarity">
    <text evidence="7">Belongs to the TRAP transporter small permease family.</text>
</comment>
<organism evidence="9 10">
    <name type="scientific">Antarcticimicrobium sediminis</name>
    <dbReference type="NCBI Taxonomy" id="2546227"/>
    <lineage>
        <taxon>Bacteria</taxon>
        <taxon>Pseudomonadati</taxon>
        <taxon>Pseudomonadota</taxon>
        <taxon>Alphaproteobacteria</taxon>
        <taxon>Rhodobacterales</taxon>
        <taxon>Paracoccaceae</taxon>
        <taxon>Antarcticimicrobium</taxon>
    </lineage>
</organism>
<evidence type="ECO:0000256" key="5">
    <source>
        <dbReference type="ARBA" id="ARBA00022989"/>
    </source>
</evidence>
<protein>
    <recommendedName>
        <fullName evidence="7">TRAP transporter small permease protein</fullName>
    </recommendedName>
</protein>
<evidence type="ECO:0000259" key="8">
    <source>
        <dbReference type="Pfam" id="PF04290"/>
    </source>
</evidence>
<evidence type="ECO:0000256" key="4">
    <source>
        <dbReference type="ARBA" id="ARBA00022692"/>
    </source>
</evidence>
<evidence type="ECO:0000313" key="10">
    <source>
        <dbReference type="Proteomes" id="UP000294662"/>
    </source>
</evidence>
<feature type="transmembrane region" description="Helical" evidence="7">
    <location>
        <begin position="70"/>
        <end position="88"/>
    </location>
</feature>
<sequence>MHALFTALSRFMAILGGIVLSVLILLTCVSILGRSLNGILHSDFVMGIMPGFAQWLIDIGVGPVNGDFELVEAGVAFAIFAFIPLCQITAGHASVDIVANALPRGVNRFLRMVTEVIFAAVLVLIAWKLGDGMLSKKGYGETSFLLQFPVWWAYAASLFGAVVSAIVGTYMAGVRVTEFLTGRIIIWDGVETDQ</sequence>
<dbReference type="GO" id="GO:0022857">
    <property type="term" value="F:transmembrane transporter activity"/>
    <property type="evidence" value="ECO:0007669"/>
    <property type="project" value="UniProtKB-UniRule"/>
</dbReference>
<evidence type="ECO:0000256" key="7">
    <source>
        <dbReference type="RuleBase" id="RU369079"/>
    </source>
</evidence>
<keyword evidence="2 7" id="KW-0813">Transport</keyword>
<comment type="function">
    <text evidence="7">Part of the tripartite ATP-independent periplasmic (TRAP) transport system.</text>
</comment>
<keyword evidence="3" id="KW-1003">Cell membrane</keyword>
<evidence type="ECO:0000256" key="1">
    <source>
        <dbReference type="ARBA" id="ARBA00004651"/>
    </source>
</evidence>
<dbReference type="EMBL" id="SMFP01000011">
    <property type="protein sequence ID" value="TDE35951.1"/>
    <property type="molecule type" value="Genomic_DNA"/>
</dbReference>
<comment type="subunit">
    <text evidence="7">The complex comprises the extracytoplasmic solute receptor protein and the two transmembrane proteins.</text>
</comment>
<feature type="domain" description="Tripartite ATP-independent periplasmic transporters DctQ component" evidence="8">
    <location>
        <begin position="64"/>
        <end position="169"/>
    </location>
</feature>
<comment type="caution">
    <text evidence="7">Lacks conserved residue(s) required for the propagation of feature annotation.</text>
</comment>
<keyword evidence="7" id="KW-0997">Cell inner membrane</keyword>
<evidence type="ECO:0000256" key="6">
    <source>
        <dbReference type="ARBA" id="ARBA00023136"/>
    </source>
</evidence>
<dbReference type="OrthoDB" id="6183232at2"/>
<dbReference type="RefSeq" id="WP_132830492.1">
    <property type="nucleotide sequence ID" value="NZ_SMFP01000011.1"/>
</dbReference>
<comment type="subcellular location">
    <subcellularLocation>
        <location evidence="7">Cell inner membrane</location>
        <topology evidence="7">Multi-pass membrane protein</topology>
    </subcellularLocation>
    <subcellularLocation>
        <location evidence="1">Cell membrane</location>
        <topology evidence="1">Multi-pass membrane protein</topology>
    </subcellularLocation>
</comment>
<keyword evidence="6 7" id="KW-0472">Membrane</keyword>
<name>A0A4R5EML2_9RHOB</name>
<evidence type="ECO:0000256" key="3">
    <source>
        <dbReference type="ARBA" id="ARBA00022475"/>
    </source>
</evidence>
<keyword evidence="5 7" id="KW-1133">Transmembrane helix</keyword>
<comment type="caution">
    <text evidence="9">The sequence shown here is derived from an EMBL/GenBank/DDBJ whole genome shotgun (WGS) entry which is preliminary data.</text>
</comment>
<dbReference type="Proteomes" id="UP000294662">
    <property type="component" value="Unassembled WGS sequence"/>
</dbReference>
<keyword evidence="4 7" id="KW-0812">Transmembrane</keyword>